<evidence type="ECO:0000313" key="2">
    <source>
        <dbReference type="Proteomes" id="UP000276615"/>
    </source>
</evidence>
<dbReference type="InterPro" id="IPR036078">
    <property type="entry name" value="Spo11/TopoVI_A_sf"/>
</dbReference>
<name>A0A3M4SGG6_9PSED</name>
<proteinExistence type="predicted"/>
<dbReference type="SUPFAM" id="SSF56726">
    <property type="entry name" value="DNA topoisomerase IV, alpha subunit"/>
    <property type="match status" value="1"/>
</dbReference>
<dbReference type="Proteomes" id="UP000276615">
    <property type="component" value="Unassembled WGS sequence"/>
</dbReference>
<comment type="caution">
    <text evidence="1">The sequence shown here is derived from an EMBL/GenBank/DDBJ whole genome shotgun (WGS) entry which is preliminary data.</text>
</comment>
<dbReference type="GO" id="GO:0003677">
    <property type="term" value="F:DNA binding"/>
    <property type="evidence" value="ECO:0007669"/>
    <property type="project" value="InterPro"/>
</dbReference>
<organism evidence="1 2">
    <name type="scientific">Pseudomonas syringae pv. primulae</name>
    <dbReference type="NCBI Taxonomy" id="251707"/>
    <lineage>
        <taxon>Bacteria</taxon>
        <taxon>Pseudomonadati</taxon>
        <taxon>Pseudomonadota</taxon>
        <taxon>Gammaproteobacteria</taxon>
        <taxon>Pseudomonadales</taxon>
        <taxon>Pseudomonadaceae</taxon>
        <taxon>Pseudomonas</taxon>
    </lineage>
</organism>
<evidence type="ECO:0008006" key="3">
    <source>
        <dbReference type="Google" id="ProtNLM"/>
    </source>
</evidence>
<dbReference type="GO" id="GO:0005694">
    <property type="term" value="C:chromosome"/>
    <property type="evidence" value="ECO:0007669"/>
    <property type="project" value="InterPro"/>
</dbReference>
<gene>
    <name evidence="1" type="ORF">ALP92_03518</name>
</gene>
<sequence>MSQLFFGRLMLSPQKRLDLKVLRSTWLDCFPEQLQTHDRDRLLLNALCEGEQEGLLKLPAKQSYERLGNPPMPTFITLIREPKKVSNFDFAKVAWAPEMGFWTSLSASELVTALKINEWIIRRRGKYMVVPLRERSLEIFGDEKYLDSKGRDGALFTGRLPLSVIGTRRVEHPLAYRPADVEGLPVLLVENHHTFWSLGEWNESAKMYSAVVYGNGKTICASGLALAEVMRERGAVTAEYFGDLDPEGVDIPLLFNQRNTQQVTPCISLYERLLAIGRRRDGVSATDFHVARAEKWLPTLSGEIAALWGKGNWIPQEGIGLEQLFNYEF</sequence>
<dbReference type="EMBL" id="RBRQ01000057">
    <property type="protein sequence ID" value="RMR13999.1"/>
    <property type="molecule type" value="Genomic_DNA"/>
</dbReference>
<accession>A0A3M4SGG6</accession>
<reference evidence="1 2" key="1">
    <citation type="submission" date="2018-08" db="EMBL/GenBank/DDBJ databases">
        <title>Recombination of ecologically and evolutionarily significant loci maintains genetic cohesion in the Pseudomonas syringae species complex.</title>
        <authorList>
            <person name="Dillon M."/>
            <person name="Thakur S."/>
            <person name="Almeida R.N.D."/>
            <person name="Weir B.S."/>
            <person name="Guttman D.S."/>
        </authorList>
    </citation>
    <scope>NUCLEOTIDE SEQUENCE [LARGE SCALE GENOMIC DNA]</scope>
    <source>
        <strain evidence="1 2">ICMP 8670</strain>
    </source>
</reference>
<dbReference type="AlphaFoldDB" id="A0A3M4SGG6"/>
<evidence type="ECO:0000313" key="1">
    <source>
        <dbReference type="EMBL" id="RMR13999.1"/>
    </source>
</evidence>
<dbReference type="RefSeq" id="WP_259639542.1">
    <property type="nucleotide sequence ID" value="NZ_RBRQ01000057.1"/>
</dbReference>
<protein>
    <recommendedName>
        <fullName evidence="3">Wadjet protein JetD C-terminal domain-containing protein</fullName>
    </recommendedName>
</protein>